<proteinExistence type="predicted"/>
<evidence type="ECO:0000313" key="2">
    <source>
        <dbReference type="Proteomes" id="UP001497680"/>
    </source>
</evidence>
<dbReference type="Proteomes" id="UP001497680">
    <property type="component" value="Unassembled WGS sequence"/>
</dbReference>
<evidence type="ECO:0000313" key="1">
    <source>
        <dbReference type="EMBL" id="KAI6084188.1"/>
    </source>
</evidence>
<accession>A0ACC0CV63</accession>
<protein>
    <submittedName>
        <fullName evidence="1">Uncharacterized protein</fullName>
    </submittedName>
</protein>
<comment type="caution">
    <text evidence="1">The sequence shown here is derived from an EMBL/GenBank/DDBJ whole genome shotgun (WGS) entry which is preliminary data.</text>
</comment>
<name>A0ACC0CV63_9PEZI</name>
<sequence>MPMTLRENLRSAERPEIVTASSIYIYHLMMIGGVTIEWVLDLPSHMKFDPSSRKLQLFRYPSFCTAAYGNPENHILEKVVKSVTSRRLPSSTSYSGSREFLGEVILSYRVLFGQDKQSRSLYRMKERPFLQSSGAIDPMLDNLCGKLKWISPTSLADYGLNRRSYRIDVEFPHLGKRFIDLQRYSEAQTPNRLAELWTDRRNSLQWFTFWAVIVFGGISIFLSLVQIAISSAQLYYTIPGNN</sequence>
<organism evidence="1 2">
    <name type="scientific">Hypoxylon rubiginosum</name>
    <dbReference type="NCBI Taxonomy" id="110542"/>
    <lineage>
        <taxon>Eukaryota</taxon>
        <taxon>Fungi</taxon>
        <taxon>Dikarya</taxon>
        <taxon>Ascomycota</taxon>
        <taxon>Pezizomycotina</taxon>
        <taxon>Sordariomycetes</taxon>
        <taxon>Xylariomycetidae</taxon>
        <taxon>Xylariales</taxon>
        <taxon>Hypoxylaceae</taxon>
        <taxon>Hypoxylon</taxon>
    </lineage>
</organism>
<keyword evidence="2" id="KW-1185">Reference proteome</keyword>
<reference evidence="1 2" key="1">
    <citation type="journal article" date="2022" name="New Phytol.">
        <title>Ecological generalism drives hyperdiversity of secondary metabolite gene clusters in xylarialean endophytes.</title>
        <authorList>
            <person name="Franco M.E.E."/>
            <person name="Wisecaver J.H."/>
            <person name="Arnold A.E."/>
            <person name="Ju Y.M."/>
            <person name="Slot J.C."/>
            <person name="Ahrendt S."/>
            <person name="Moore L.P."/>
            <person name="Eastman K.E."/>
            <person name="Scott K."/>
            <person name="Konkel Z."/>
            <person name="Mondo S.J."/>
            <person name="Kuo A."/>
            <person name="Hayes R.D."/>
            <person name="Haridas S."/>
            <person name="Andreopoulos B."/>
            <person name="Riley R."/>
            <person name="LaButti K."/>
            <person name="Pangilinan J."/>
            <person name="Lipzen A."/>
            <person name="Amirebrahimi M."/>
            <person name="Yan J."/>
            <person name="Adam C."/>
            <person name="Keymanesh K."/>
            <person name="Ng V."/>
            <person name="Louie K."/>
            <person name="Northen T."/>
            <person name="Drula E."/>
            <person name="Henrissat B."/>
            <person name="Hsieh H.M."/>
            <person name="Youens-Clark K."/>
            <person name="Lutzoni F."/>
            <person name="Miadlikowska J."/>
            <person name="Eastwood D.C."/>
            <person name="Hamelin R.C."/>
            <person name="Grigoriev I.V."/>
            <person name="U'Ren J.M."/>
        </authorList>
    </citation>
    <scope>NUCLEOTIDE SEQUENCE [LARGE SCALE GENOMIC DNA]</scope>
    <source>
        <strain evidence="1 2">ER1909</strain>
    </source>
</reference>
<dbReference type="EMBL" id="MU394341">
    <property type="protein sequence ID" value="KAI6084188.1"/>
    <property type="molecule type" value="Genomic_DNA"/>
</dbReference>
<gene>
    <name evidence="1" type="ORF">F4821DRAFT_178491</name>
</gene>